<feature type="compositionally biased region" description="Acidic residues" evidence="2">
    <location>
        <begin position="19"/>
        <end position="29"/>
    </location>
</feature>
<evidence type="ECO:0000259" key="3">
    <source>
        <dbReference type="PROSITE" id="PS00028"/>
    </source>
</evidence>
<accession>A0AAD2FIH9</accession>
<reference evidence="4" key="1">
    <citation type="submission" date="2023-08" db="EMBL/GenBank/DDBJ databases">
        <authorList>
            <person name="Audoor S."/>
            <person name="Bilcke G."/>
        </authorList>
    </citation>
    <scope>NUCLEOTIDE SEQUENCE</scope>
</reference>
<feature type="coiled-coil region" evidence="1">
    <location>
        <begin position="368"/>
        <end position="402"/>
    </location>
</feature>
<protein>
    <recommendedName>
        <fullName evidence="3">C2H2-type domain-containing protein</fullName>
    </recommendedName>
</protein>
<organism evidence="4 5">
    <name type="scientific">Cylindrotheca closterium</name>
    <dbReference type="NCBI Taxonomy" id="2856"/>
    <lineage>
        <taxon>Eukaryota</taxon>
        <taxon>Sar</taxon>
        <taxon>Stramenopiles</taxon>
        <taxon>Ochrophyta</taxon>
        <taxon>Bacillariophyta</taxon>
        <taxon>Bacillariophyceae</taxon>
        <taxon>Bacillariophycidae</taxon>
        <taxon>Bacillariales</taxon>
        <taxon>Bacillariaceae</taxon>
        <taxon>Cylindrotheca</taxon>
    </lineage>
</organism>
<feature type="region of interest" description="Disordered" evidence="2">
    <location>
        <begin position="1"/>
        <end position="49"/>
    </location>
</feature>
<evidence type="ECO:0000313" key="4">
    <source>
        <dbReference type="EMBL" id="CAJ1941365.1"/>
    </source>
</evidence>
<keyword evidence="1" id="KW-0175">Coiled coil</keyword>
<dbReference type="SMART" id="SM00355">
    <property type="entry name" value="ZnF_C2H2"/>
    <property type="match status" value="2"/>
</dbReference>
<sequence length="504" mass="60035">MSSLGFLDDLYEQLQRDPDTDEDSDEDSDDYGHSMDYRGKRPKAYTNHRGYGISYQNNSYRDLGYTDRYGDYHWDSDAADSDAEDDYLDRDVQFYRPDGSYEGKAPRWCLDNGFFRVAPGVWSGRWYWEHFPEELENREKDRATRHLAKEKRRQEKEAWERRDFENERRDLDGLLPPRLHKCLLKGCNEHFPSIEERDHHVRSHPGNGHARYREQHNIYPTIEELMGFMPPTSTRGNDAFRSGFDFLDNLGVQPPISTRGKDSYQSADDALLDQLKHDLRVMGVRCDLDSDDYDHGGDDYDYRDKFGARRAWDNWHDDVEEEDDIDFYRPDGTYECKSPQWCRDHGFFQVGETEWSGKWYYEQFPERKEQWEKERVEIQREKEKWAVEMEAAEERALEYERREIEELLALERDGRDMDDFLMPRRSDCNHLCLLQGCSEQFYSIEERDYHVRFHQGKGHERYREQYGICQTTNGPIFVPNPSSPPPVQCKQTDIRSFFAPATGR</sequence>
<feature type="compositionally biased region" description="Basic and acidic residues" evidence="2">
    <location>
        <begin position="30"/>
        <end position="39"/>
    </location>
</feature>
<feature type="domain" description="C2H2-type" evidence="3">
    <location>
        <begin position="182"/>
        <end position="204"/>
    </location>
</feature>
<comment type="caution">
    <text evidence="4">The sequence shown here is derived from an EMBL/GenBank/DDBJ whole genome shotgun (WGS) entry which is preliminary data.</text>
</comment>
<evidence type="ECO:0000313" key="5">
    <source>
        <dbReference type="Proteomes" id="UP001295423"/>
    </source>
</evidence>
<dbReference type="InterPro" id="IPR013087">
    <property type="entry name" value="Znf_C2H2_type"/>
</dbReference>
<dbReference type="Proteomes" id="UP001295423">
    <property type="component" value="Unassembled WGS sequence"/>
</dbReference>
<dbReference type="EMBL" id="CAKOGP040001001">
    <property type="protein sequence ID" value="CAJ1941365.1"/>
    <property type="molecule type" value="Genomic_DNA"/>
</dbReference>
<evidence type="ECO:0000256" key="1">
    <source>
        <dbReference type="SAM" id="Coils"/>
    </source>
</evidence>
<feature type="domain" description="C2H2-type" evidence="3">
    <location>
        <begin position="432"/>
        <end position="454"/>
    </location>
</feature>
<keyword evidence="5" id="KW-1185">Reference proteome</keyword>
<name>A0AAD2FIH9_9STRA</name>
<gene>
    <name evidence="4" type="ORF">CYCCA115_LOCUS7485</name>
</gene>
<dbReference type="AlphaFoldDB" id="A0AAD2FIH9"/>
<evidence type="ECO:0000256" key="2">
    <source>
        <dbReference type="SAM" id="MobiDB-lite"/>
    </source>
</evidence>
<proteinExistence type="predicted"/>
<dbReference type="PROSITE" id="PS00028">
    <property type="entry name" value="ZINC_FINGER_C2H2_1"/>
    <property type="match status" value="2"/>
</dbReference>